<sequence length="104" mass="12167">IKETHNNHMNRDAQMKAILHQKLIETGERERLQERIRAKFLECGWKDQLQAHCRAVIQEKGVEQVNVDTLVAELTPKARALVPDSFKEELLQRVRTFLAQQVRP</sequence>
<dbReference type="PANTHER" id="PTHR12514">
    <property type="entry name" value="ENHANCER OF YELLOW 2 TRANSCRIPTION FACTOR"/>
    <property type="match status" value="1"/>
</dbReference>
<dbReference type="HAMAP" id="MF_03046">
    <property type="entry name" value="ENY2_Sus1"/>
    <property type="match status" value="1"/>
</dbReference>
<dbReference type="GO" id="GO:0005643">
    <property type="term" value="C:nuclear pore"/>
    <property type="evidence" value="ECO:0007669"/>
    <property type="project" value="UniProtKB-UniRule"/>
</dbReference>
<keyword evidence="9 12" id="KW-0804">Transcription</keyword>
<proteinExistence type="inferred from homology"/>
<evidence type="ECO:0000256" key="3">
    <source>
        <dbReference type="ARBA" id="ARBA00022816"/>
    </source>
</evidence>
<organism evidence="13 14">
    <name type="scientific">Sarcophilus harrisii</name>
    <name type="common">Tasmanian devil</name>
    <name type="synonym">Sarcophilus laniarius</name>
    <dbReference type="NCBI Taxonomy" id="9305"/>
    <lineage>
        <taxon>Eukaryota</taxon>
        <taxon>Metazoa</taxon>
        <taxon>Chordata</taxon>
        <taxon>Craniata</taxon>
        <taxon>Vertebrata</taxon>
        <taxon>Euteleostomi</taxon>
        <taxon>Mammalia</taxon>
        <taxon>Metatheria</taxon>
        <taxon>Dasyuromorphia</taxon>
        <taxon>Dasyuridae</taxon>
        <taxon>Sarcophilus</taxon>
    </lineage>
</organism>
<comment type="subcellular location">
    <subcellularLocation>
        <location evidence="1 12">Nucleus</location>
        <location evidence="1 12">Nucleoplasm</location>
    </subcellularLocation>
</comment>
<keyword evidence="14" id="KW-1185">Reference proteome</keyword>
<evidence type="ECO:0000256" key="7">
    <source>
        <dbReference type="ARBA" id="ARBA00023015"/>
    </source>
</evidence>
<dbReference type="InParanoid" id="G3VAX4"/>
<dbReference type="GO" id="GO:0006325">
    <property type="term" value="P:chromatin organization"/>
    <property type="evidence" value="ECO:0007669"/>
    <property type="project" value="UniProtKB-KW"/>
</dbReference>
<keyword evidence="6 12" id="KW-0811">Translocation</keyword>
<reference evidence="13" key="3">
    <citation type="submission" date="2025-09" db="UniProtKB">
        <authorList>
            <consortium name="Ensembl"/>
        </authorList>
    </citation>
    <scope>IDENTIFICATION</scope>
</reference>
<keyword evidence="10 12" id="KW-0539">Nucleus</keyword>
<comment type="function">
    <text evidence="12">Involved in mRNA export coupled transcription activation by association with both the TREX-2 and the SAGA complexes. The transcription regulatory histone acetylation (HAT) complex SAGA is a multiprotein complex that activates transcription by remodeling chromatin and mediating histone acetylation and deubiquitination. Within the SAGA complex, participates to a subcomplex that specifically deubiquitinates both histones H2A and H2B. The SAGA complex is recruited to specific gene promoters by activators such as MYC, where it is required for transcription. Required for nuclear receptor-mediated transactivation. The TREX-2 complex functions in docking export-competent ribonucleoprotein particles (mRNPs) to the nuclear entrance of the nuclear pore complex (nuclear basket). TREX-2 participates in mRNA export and accurate chromatin positioning in the nucleus by tethering genes to the nuclear periphery.</text>
</comment>
<keyword evidence="7 12" id="KW-0805">Transcription regulation</keyword>
<protein>
    <recommendedName>
        <fullName evidence="12">Transcription and mRNA export factor ENY2</fullName>
    </recommendedName>
    <alternativeName>
        <fullName evidence="12">Enhancer of yellow 2 transcription factor homolog</fullName>
    </alternativeName>
</protein>
<evidence type="ECO:0000256" key="8">
    <source>
        <dbReference type="ARBA" id="ARBA00023159"/>
    </source>
</evidence>
<dbReference type="GO" id="GO:0015031">
    <property type="term" value="P:protein transport"/>
    <property type="evidence" value="ECO:0007669"/>
    <property type="project" value="UniProtKB-KW"/>
</dbReference>
<dbReference type="STRING" id="9305.ENSSHAP00000000328"/>
<keyword evidence="5 12" id="KW-0653">Protein transport</keyword>
<evidence type="ECO:0000313" key="14">
    <source>
        <dbReference type="Proteomes" id="UP000007648"/>
    </source>
</evidence>
<keyword evidence="4 12" id="KW-0156">Chromatin regulator</keyword>
<evidence type="ECO:0000256" key="1">
    <source>
        <dbReference type="ARBA" id="ARBA00004642"/>
    </source>
</evidence>
<dbReference type="AlphaFoldDB" id="G3VAX4"/>
<evidence type="ECO:0000256" key="6">
    <source>
        <dbReference type="ARBA" id="ARBA00023010"/>
    </source>
</evidence>
<gene>
    <name evidence="12" type="primary">ENY2</name>
</gene>
<evidence type="ECO:0000256" key="2">
    <source>
        <dbReference type="ARBA" id="ARBA00022448"/>
    </source>
</evidence>
<accession>G3VAX4</accession>
<keyword evidence="3 12" id="KW-0509">mRNA transport</keyword>
<name>G3VAX4_SARHA</name>
<dbReference type="Ensembl" id="ENSSHAT00000000333.2">
    <property type="protein sequence ID" value="ENSSHAP00000000328.2"/>
    <property type="gene ID" value="ENSSHAG00000000290.2"/>
</dbReference>
<evidence type="ECO:0000256" key="11">
    <source>
        <dbReference type="ARBA" id="ARBA00053905"/>
    </source>
</evidence>
<evidence type="ECO:0000256" key="12">
    <source>
        <dbReference type="HAMAP-Rule" id="MF_03046"/>
    </source>
</evidence>
<comment type="subunit">
    <text evidence="12">Component of the nuclear pore complex (NPC)-associated TREX-2 complex (transcription and export complex 2), composed of at least ENY2, GANP, PCID2, DSS1, and either centrin CETN2 or CETN3. TREX-2 contains 2 ENY2 chains. The TREX-2 complex interacts with the nucleoporin NUP153. Component of some SAGA transcription coactivator-HAT complexes, at least composed of ATXN7, ATXN7L3, ENY2, GCN5L2, SUPT3H, TAF10, TRRAP and USP22. Within the SAGA complex, ENY2, ATXN7, ATXN7L3, and USP22 form an additional subcomplex of SAGA called the DUB module (deubiquitination module). Interacts directly with ATXN7L3, GANP and with the RNA polymerase II. Interacts strongly with ATXN7L3 and ATXN7L3B.</text>
</comment>
<dbReference type="HOGENOM" id="CLU_134052_1_1_1"/>
<dbReference type="InterPro" id="IPR038212">
    <property type="entry name" value="TF_EnY2_sf"/>
</dbReference>
<evidence type="ECO:0000256" key="5">
    <source>
        <dbReference type="ARBA" id="ARBA00022927"/>
    </source>
</evidence>
<reference evidence="13 14" key="1">
    <citation type="journal article" date="2011" name="Proc. Natl. Acad. Sci. U.S.A.">
        <title>Genetic diversity and population structure of the endangered marsupial Sarcophilus harrisii (Tasmanian devil).</title>
        <authorList>
            <person name="Miller W."/>
            <person name="Hayes V.M."/>
            <person name="Ratan A."/>
            <person name="Petersen D.C."/>
            <person name="Wittekindt N.E."/>
            <person name="Miller J."/>
            <person name="Walenz B."/>
            <person name="Knight J."/>
            <person name="Qi J."/>
            <person name="Zhao F."/>
            <person name="Wang Q."/>
            <person name="Bedoya-Reina O.C."/>
            <person name="Katiyar N."/>
            <person name="Tomsho L.P."/>
            <person name="Kasson L.M."/>
            <person name="Hardie R.A."/>
            <person name="Woodbridge P."/>
            <person name="Tindall E.A."/>
            <person name="Bertelsen M.F."/>
            <person name="Dixon D."/>
            <person name="Pyecroft S."/>
            <person name="Helgen K.M."/>
            <person name="Lesk A.M."/>
            <person name="Pringle T.H."/>
            <person name="Patterson N."/>
            <person name="Zhang Y."/>
            <person name="Kreiss A."/>
            <person name="Woods G.M."/>
            <person name="Jones M.E."/>
            <person name="Schuster S.C."/>
        </authorList>
    </citation>
    <scope>NUCLEOTIDE SEQUENCE [LARGE SCALE GENOMIC DNA]</scope>
</reference>
<dbReference type="GO" id="GO:0070390">
    <property type="term" value="C:transcription export complex 2"/>
    <property type="evidence" value="ECO:0007669"/>
    <property type="project" value="UniProtKB-UniRule"/>
</dbReference>
<evidence type="ECO:0000313" key="13">
    <source>
        <dbReference type="Ensembl" id="ENSSHAP00000000328.2"/>
    </source>
</evidence>
<dbReference type="Proteomes" id="UP000007648">
    <property type="component" value="Unassembled WGS sequence"/>
</dbReference>
<keyword evidence="8 12" id="KW-0010">Activator</keyword>
<dbReference type="GO" id="GO:0003713">
    <property type="term" value="F:transcription coactivator activity"/>
    <property type="evidence" value="ECO:0007669"/>
    <property type="project" value="UniProtKB-UniRule"/>
</dbReference>
<keyword evidence="2 12" id="KW-0813">Transport</keyword>
<comment type="similarity">
    <text evidence="12">Belongs to the ENY2 family.</text>
</comment>
<dbReference type="eggNOG" id="KOG4479">
    <property type="taxonomic scope" value="Eukaryota"/>
</dbReference>
<dbReference type="GO" id="GO:0071819">
    <property type="term" value="C:DUBm complex"/>
    <property type="evidence" value="ECO:0007669"/>
    <property type="project" value="UniProtKB-UniRule"/>
</dbReference>
<dbReference type="InterPro" id="IPR018783">
    <property type="entry name" value="TF_ENY2"/>
</dbReference>
<dbReference type="GeneTree" id="ENSGT00390000011748"/>
<evidence type="ECO:0000256" key="4">
    <source>
        <dbReference type="ARBA" id="ARBA00022853"/>
    </source>
</evidence>
<dbReference type="Pfam" id="PF10163">
    <property type="entry name" value="EnY2"/>
    <property type="match status" value="1"/>
</dbReference>
<dbReference type="GO" id="GO:0006368">
    <property type="term" value="P:transcription elongation by RNA polymerase II"/>
    <property type="evidence" value="ECO:0007669"/>
    <property type="project" value="UniProtKB-UniRule"/>
</dbReference>
<dbReference type="FunFam" id="1.10.246.140:FF:000001">
    <property type="entry name" value="Transcription and mRNA export factor ENY2"/>
    <property type="match status" value="1"/>
</dbReference>
<evidence type="ECO:0000256" key="9">
    <source>
        <dbReference type="ARBA" id="ARBA00023163"/>
    </source>
</evidence>
<dbReference type="GO" id="GO:0006406">
    <property type="term" value="P:mRNA export from nucleus"/>
    <property type="evidence" value="ECO:0007669"/>
    <property type="project" value="UniProtKB-UniRule"/>
</dbReference>
<dbReference type="Gene3D" id="1.10.246.140">
    <property type="match status" value="1"/>
</dbReference>
<dbReference type="GO" id="GO:0000124">
    <property type="term" value="C:SAGA complex"/>
    <property type="evidence" value="ECO:0007669"/>
    <property type="project" value="UniProtKB-UniRule"/>
</dbReference>
<reference evidence="13" key="2">
    <citation type="submission" date="2025-08" db="UniProtKB">
        <authorList>
            <consortium name="Ensembl"/>
        </authorList>
    </citation>
    <scope>IDENTIFICATION</scope>
</reference>
<dbReference type="GO" id="GO:0005654">
    <property type="term" value="C:nucleoplasm"/>
    <property type="evidence" value="ECO:0007669"/>
    <property type="project" value="UniProtKB-SubCell"/>
</dbReference>
<comment type="function">
    <text evidence="11">Involved in mRNA export coupled transcription activation by association with both the TREX-2 and the SAGA complexes. The transcription regulatory histone acetylation (HAT) complex SAGA is a multiprotein complex that activates transcription by remodeling chromatin and mediating histone acetylation and deubiquitination. Within the SAGA complex, participates in a subcomplex that specifically deubiquitinates both histones H2A and H2B. The SAGA complex is recruited to specific gene promoters by activators such as MYC, where it is required for transcription. Required for nuclear receptor-mediated transactivation. As a component of the TREX-2 complex, involved in the export of mRNAs to the cytoplasm through the nuclear pores.</text>
</comment>
<evidence type="ECO:0000256" key="10">
    <source>
        <dbReference type="ARBA" id="ARBA00023242"/>
    </source>
</evidence>